<dbReference type="SUPFAM" id="SSF57701">
    <property type="entry name" value="Zn2/Cys6 DNA-binding domain"/>
    <property type="match status" value="1"/>
</dbReference>
<evidence type="ECO:0000256" key="2">
    <source>
        <dbReference type="SAM" id="MobiDB-lite"/>
    </source>
</evidence>
<organism evidence="4 5">
    <name type="scientific">Bionectria ochroleuca</name>
    <name type="common">Gliocladium roseum</name>
    <dbReference type="NCBI Taxonomy" id="29856"/>
    <lineage>
        <taxon>Eukaryota</taxon>
        <taxon>Fungi</taxon>
        <taxon>Dikarya</taxon>
        <taxon>Ascomycota</taxon>
        <taxon>Pezizomycotina</taxon>
        <taxon>Sordariomycetes</taxon>
        <taxon>Hypocreomycetidae</taxon>
        <taxon>Hypocreales</taxon>
        <taxon>Bionectriaceae</taxon>
        <taxon>Clonostachys</taxon>
    </lineage>
</organism>
<keyword evidence="1" id="KW-0539">Nucleus</keyword>
<reference evidence="4 5" key="1">
    <citation type="submission" date="2019-06" db="EMBL/GenBank/DDBJ databases">
        <authorList>
            <person name="Broberg M."/>
        </authorList>
    </citation>
    <scope>NUCLEOTIDE SEQUENCE [LARGE SCALE GENOMIC DNA]</scope>
</reference>
<keyword evidence="5" id="KW-1185">Reference proteome</keyword>
<evidence type="ECO:0000256" key="1">
    <source>
        <dbReference type="ARBA" id="ARBA00023242"/>
    </source>
</evidence>
<dbReference type="InterPro" id="IPR001138">
    <property type="entry name" value="Zn2Cys6_DnaBD"/>
</dbReference>
<dbReference type="EMBL" id="CABFNS010000923">
    <property type="protein sequence ID" value="VUC35915.1"/>
    <property type="molecule type" value="Genomic_DNA"/>
</dbReference>
<dbReference type="PANTHER" id="PTHR31644:SF3">
    <property type="entry name" value="ZN(II)2CYS6 TRANSCRIPTION FACTOR (EUROFUNG)"/>
    <property type="match status" value="1"/>
</dbReference>
<evidence type="ECO:0000259" key="3">
    <source>
        <dbReference type="PROSITE" id="PS50048"/>
    </source>
</evidence>
<name>A0ABY6UXT9_BIOOC</name>
<dbReference type="PROSITE" id="PS50048">
    <property type="entry name" value="ZN2_CY6_FUNGAL_2"/>
    <property type="match status" value="1"/>
</dbReference>
<evidence type="ECO:0000313" key="4">
    <source>
        <dbReference type="EMBL" id="VUC35915.1"/>
    </source>
</evidence>
<dbReference type="InterPro" id="IPR052780">
    <property type="entry name" value="AAA_Catabolism_Regulators"/>
</dbReference>
<dbReference type="Proteomes" id="UP000766486">
    <property type="component" value="Unassembled WGS sequence"/>
</dbReference>
<dbReference type="Pfam" id="PF00172">
    <property type="entry name" value="Zn_clus"/>
    <property type="match status" value="1"/>
</dbReference>
<dbReference type="Gene3D" id="4.10.240.10">
    <property type="entry name" value="Zn(2)-C6 fungal-type DNA-binding domain"/>
    <property type="match status" value="1"/>
</dbReference>
<proteinExistence type="predicted"/>
<protein>
    <recommendedName>
        <fullName evidence="3">Zn(2)-C6 fungal-type domain-containing protein</fullName>
    </recommendedName>
</protein>
<dbReference type="CDD" id="cd12148">
    <property type="entry name" value="fungal_TF_MHR"/>
    <property type="match status" value="1"/>
</dbReference>
<dbReference type="InterPro" id="IPR036864">
    <property type="entry name" value="Zn2-C6_fun-type_DNA-bd_sf"/>
</dbReference>
<dbReference type="CDD" id="cd00067">
    <property type="entry name" value="GAL4"/>
    <property type="match status" value="1"/>
</dbReference>
<dbReference type="PANTHER" id="PTHR31644">
    <property type="entry name" value="TRANSCRIPTIONAL ACTIVATOR ARO80-RELATED"/>
    <property type="match status" value="1"/>
</dbReference>
<accession>A0ABY6UXT9</accession>
<comment type="caution">
    <text evidence="4">The sequence shown here is derived from an EMBL/GenBank/DDBJ whole genome shotgun (WGS) entry which is preliminary data.</text>
</comment>
<feature type="compositionally biased region" description="Basic and acidic residues" evidence="2">
    <location>
        <begin position="53"/>
        <end position="71"/>
    </location>
</feature>
<evidence type="ECO:0000313" key="5">
    <source>
        <dbReference type="Proteomes" id="UP000766486"/>
    </source>
</evidence>
<dbReference type="PROSITE" id="PS00463">
    <property type="entry name" value="ZN2_CY6_FUNGAL_1"/>
    <property type="match status" value="1"/>
</dbReference>
<sequence>MSFYSTGDDMERPSPKSRRFKRSYVACVPCRVRKVRCIINGDPPCAKCRREHRECEFDHRPKAPKQREPPKWAKRNQSSSSTAIVPPEDGEQWMHDHQGQSPQSDLVADHGMTPINGTANVHRTSKDVAHSRASPRSQELLYNRVIATPLTGTHDALEVLSDAVPRGEPAVDVGTRAITPSPSHNSALSPAQGPTIIPAAGGGLGFTVSVLSNPDEATLDLWDKSRFVRQGWFTAQEAVTYIDLFYRYLSPLSAVIQDDFCSHSAHSRLVTEEAMLCCTILMISSRFFMLPGAGGLSRSHFIHHRLWSFCESLIKRIMLGQEKHSTWRMRVVGTIESLMLISDWHPRAIHFPPETEGWDEFLISPDYDRTNRLRNQGEEPLIRWREDVFEPAKRANRMSWMLLGMANSLAYEIGIFSSQDQQKAYDPLDVDGQRYFRVQKLLYTYISQTAIKLNMPSPFPDNVIIAASRSTFDQSFPPSHRSWSAYMDLNSELTRLSHTASCMFFQTPAQLQAIVSSGHHIDLLEHFSGSLSRWLERAETIFHHIDQPLRDCLLIEYHYLKILTGAVAIQSVVAKASASGIDGSAKGIEDINLATFLTPRDAKFLQQVIRDCKKLLHIATHSIFHTQFPYAPARIKISVISTSVFLLKALSIGSSSADVHQALESLEQCTQMLKSSPPDDTDFAMRYATLIEKHTANIRDRLVPCSASSCSLPRAPDTDRFQSQHTGLHLPIQNLSTGGYNDSGIGDSVNSWISFPFDSSIAPFNQEQDTQLSLGLDLDSLDFLWNLPLS</sequence>
<feature type="region of interest" description="Disordered" evidence="2">
    <location>
        <begin position="53"/>
        <end position="135"/>
    </location>
</feature>
<dbReference type="SMART" id="SM00066">
    <property type="entry name" value="GAL4"/>
    <property type="match status" value="1"/>
</dbReference>
<gene>
    <name evidence="4" type="ORF">CLO192961_LOCUS429805</name>
</gene>
<feature type="domain" description="Zn(2)-C6 fungal-type" evidence="3">
    <location>
        <begin position="26"/>
        <end position="57"/>
    </location>
</feature>